<keyword evidence="2" id="KW-1185">Reference proteome</keyword>
<proteinExistence type="predicted"/>
<dbReference type="STRING" id="1441469.A0A225AYG6"/>
<dbReference type="EMBL" id="LFMY01000007">
    <property type="protein sequence ID" value="OKL59515.1"/>
    <property type="molecule type" value="Genomic_DNA"/>
</dbReference>
<dbReference type="PANTHER" id="PTHR35332">
    <property type="entry name" value="REGULATION OF ENOLASE PROTEIN 1"/>
    <property type="match status" value="1"/>
</dbReference>
<dbReference type="Proteomes" id="UP000214365">
    <property type="component" value="Unassembled WGS sequence"/>
</dbReference>
<dbReference type="Gene3D" id="2.60.120.200">
    <property type="match status" value="1"/>
</dbReference>
<dbReference type="InterPro" id="IPR009784">
    <property type="entry name" value="DUF1349"/>
</dbReference>
<reference evidence="1 2" key="1">
    <citation type="submission" date="2015-06" db="EMBL/GenBank/DDBJ databases">
        <title>Talaromyces atroroseus IBT 11181 draft genome.</title>
        <authorList>
            <person name="Rasmussen K.B."/>
            <person name="Rasmussen S."/>
            <person name="Petersen B."/>
            <person name="Sicheritz-Ponten T."/>
            <person name="Mortensen U.H."/>
            <person name="Thrane U."/>
        </authorList>
    </citation>
    <scope>NUCLEOTIDE SEQUENCE [LARGE SCALE GENOMIC DNA]</scope>
    <source>
        <strain evidence="1 2">IBT 11181</strain>
    </source>
</reference>
<comment type="caution">
    <text evidence="1">The sequence shown here is derived from an EMBL/GenBank/DDBJ whole genome shotgun (WGS) entry which is preliminary data.</text>
</comment>
<evidence type="ECO:0000313" key="2">
    <source>
        <dbReference type="Proteomes" id="UP000214365"/>
    </source>
</evidence>
<dbReference type="GeneID" id="31004870"/>
<evidence type="ECO:0008006" key="3">
    <source>
        <dbReference type="Google" id="ProtNLM"/>
    </source>
</evidence>
<sequence>MTAFQFANSSQPVPDAIDIPISFSIKAAPSTDVWDKPPATHSFNAPILHRVLPLKTFKRARVSVAAEWKNLYDQGGLILVIYQKDGDNEQQQTRKWIKTGIEFTAGKPHISVVATDRWSDWSLTPVPSGGNTATIEIVREEEQENTLWVYLVDGSSRFPLREVTWAFEEEKTAECWIGAYAAKPYSSPDTDDLAVDFQHLIVETVVD</sequence>
<evidence type="ECO:0000313" key="1">
    <source>
        <dbReference type="EMBL" id="OKL59515.1"/>
    </source>
</evidence>
<name>A0A225AYG6_TALAT</name>
<gene>
    <name evidence="1" type="ORF">UA08_05114</name>
</gene>
<dbReference type="SUPFAM" id="SSF49899">
    <property type="entry name" value="Concanavalin A-like lectins/glucanases"/>
    <property type="match status" value="1"/>
</dbReference>
<organism evidence="1 2">
    <name type="scientific">Talaromyces atroroseus</name>
    <dbReference type="NCBI Taxonomy" id="1441469"/>
    <lineage>
        <taxon>Eukaryota</taxon>
        <taxon>Fungi</taxon>
        <taxon>Dikarya</taxon>
        <taxon>Ascomycota</taxon>
        <taxon>Pezizomycotina</taxon>
        <taxon>Eurotiomycetes</taxon>
        <taxon>Eurotiomycetidae</taxon>
        <taxon>Eurotiales</taxon>
        <taxon>Trichocomaceae</taxon>
        <taxon>Talaromyces</taxon>
        <taxon>Talaromyces sect. Trachyspermi</taxon>
    </lineage>
</organism>
<accession>A0A225AYG6</accession>
<dbReference type="InterPro" id="IPR013320">
    <property type="entry name" value="ConA-like_dom_sf"/>
</dbReference>
<dbReference type="Pfam" id="PF07081">
    <property type="entry name" value="DUF1349"/>
    <property type="match status" value="1"/>
</dbReference>
<dbReference type="OrthoDB" id="42525at2759"/>
<protein>
    <recommendedName>
        <fullName evidence="3">Beta-xylosidase C-terminal Concanavalin A-like domain-containing protein</fullName>
    </recommendedName>
</protein>
<dbReference type="RefSeq" id="XP_020119636.1">
    <property type="nucleotide sequence ID" value="XM_020267400.1"/>
</dbReference>
<dbReference type="PANTHER" id="PTHR35332:SF2">
    <property type="entry name" value="REGULATION OF ENOLASE PROTEIN 1"/>
    <property type="match status" value="1"/>
</dbReference>
<dbReference type="AlphaFoldDB" id="A0A225AYG6"/>